<dbReference type="RefSeq" id="WP_012778401.1">
    <property type="nucleotide sequence ID" value="NC_012985.3"/>
</dbReference>
<feature type="binding site" evidence="9">
    <location>
        <position position="105"/>
    </location>
    <ligand>
        <name>ATP</name>
        <dbReference type="ChEBI" id="CHEBI:30616"/>
    </ligand>
</feature>
<evidence type="ECO:0000256" key="3">
    <source>
        <dbReference type="ARBA" id="ARBA00022695"/>
    </source>
</evidence>
<dbReference type="GO" id="GO:0004595">
    <property type="term" value="F:pantetheine-phosphate adenylyltransferase activity"/>
    <property type="evidence" value="ECO:0007669"/>
    <property type="project" value="UniProtKB-UniRule"/>
</dbReference>
<dbReference type="KEGG" id="las:CLIBASIA_00320"/>
<feature type="binding site" evidence="9">
    <location>
        <begin position="95"/>
        <end position="97"/>
    </location>
    <ligand>
        <name>ATP</name>
        <dbReference type="ChEBI" id="CHEBI:30616"/>
    </ligand>
</feature>
<dbReference type="PRINTS" id="PR01020">
    <property type="entry name" value="LPSBIOSNTHSS"/>
</dbReference>
<keyword evidence="6 9" id="KW-0460">Magnesium</keyword>
<dbReference type="InterPro" id="IPR014729">
    <property type="entry name" value="Rossmann-like_a/b/a_fold"/>
</dbReference>
<feature type="binding site" evidence="9">
    <location>
        <begin position="10"/>
        <end position="11"/>
    </location>
    <ligand>
        <name>ATP</name>
        <dbReference type="ChEBI" id="CHEBI:30616"/>
    </ligand>
</feature>
<dbReference type="NCBIfam" id="TIGR00125">
    <property type="entry name" value="cyt_tran_rel"/>
    <property type="match status" value="1"/>
</dbReference>
<dbReference type="OrthoDB" id="9806661at2"/>
<feature type="binding site" evidence="9">
    <location>
        <position position="94"/>
    </location>
    <ligand>
        <name>substrate</name>
    </ligand>
</feature>
<dbReference type="Pfam" id="PF01467">
    <property type="entry name" value="CTP_transf_like"/>
    <property type="match status" value="1"/>
</dbReference>
<comment type="subcellular location">
    <subcellularLocation>
        <location evidence="9">Cytoplasm</location>
    </subcellularLocation>
</comment>
<dbReference type="Gene3D" id="3.40.50.620">
    <property type="entry name" value="HUPs"/>
    <property type="match status" value="1"/>
</dbReference>
<reference evidence="11 12" key="1">
    <citation type="journal article" date="2009" name="Mol. Plant Microbe Interact.">
        <title>Complete genome sequence of citrus huanglongbing bacterium, 'Candidatus Liberibacter asiaticus' obtained through metagenomics.</title>
        <authorList>
            <person name="Duan Y."/>
            <person name="Zhou L."/>
            <person name="Hall D.G."/>
            <person name="Li W."/>
            <person name="Doddapaneni H."/>
            <person name="Lin H."/>
            <person name="Liu L."/>
            <person name="Vahling C.M."/>
            <person name="Gabriel D.W."/>
            <person name="Williams K.P."/>
            <person name="Dickerman A."/>
            <person name="Sun Y."/>
            <person name="Gottwald T."/>
        </authorList>
    </citation>
    <scope>NUCLEOTIDE SEQUENCE [LARGE SCALE GENOMIC DNA]</scope>
    <source>
        <strain evidence="12">psy62</strain>
    </source>
</reference>
<comment type="function">
    <text evidence="9">Reversibly transfers an adenylyl group from ATP to 4'-phosphopantetheine, yielding dephospho-CoA (dPCoA) and pyrophosphate.</text>
</comment>
<feature type="site" description="Transition state stabilizer" evidence="9">
    <location>
        <position position="18"/>
    </location>
</feature>
<feature type="binding site" evidence="9">
    <location>
        <begin position="130"/>
        <end position="136"/>
    </location>
    <ligand>
        <name>ATP</name>
        <dbReference type="ChEBI" id="CHEBI:30616"/>
    </ligand>
</feature>
<dbReference type="SUPFAM" id="SSF52374">
    <property type="entry name" value="Nucleotidylyl transferase"/>
    <property type="match status" value="1"/>
</dbReference>
<dbReference type="Proteomes" id="UP000002744">
    <property type="component" value="Chromosome"/>
</dbReference>
<keyword evidence="5 9" id="KW-0067">ATP-binding</keyword>
<evidence type="ECO:0000256" key="7">
    <source>
        <dbReference type="ARBA" id="ARBA00022993"/>
    </source>
</evidence>
<dbReference type="HAMAP" id="MF_00151">
    <property type="entry name" value="PPAT_bact"/>
    <property type="match status" value="1"/>
</dbReference>
<evidence type="ECO:0000259" key="10">
    <source>
        <dbReference type="Pfam" id="PF01467"/>
    </source>
</evidence>
<organism evidence="11 12">
    <name type="scientific">Liberibacter asiaticus (strain psy62)</name>
    <dbReference type="NCBI Taxonomy" id="537021"/>
    <lineage>
        <taxon>Bacteria</taxon>
        <taxon>Pseudomonadati</taxon>
        <taxon>Pseudomonadota</taxon>
        <taxon>Alphaproteobacteria</taxon>
        <taxon>Hyphomicrobiales</taxon>
        <taxon>Rhizobiaceae</taxon>
        <taxon>Liberibacter</taxon>
    </lineage>
</organism>
<dbReference type="EMBL" id="CP001677">
    <property type="protein sequence ID" value="ACT56654.1"/>
    <property type="molecule type" value="Genomic_DNA"/>
</dbReference>
<comment type="catalytic activity">
    <reaction evidence="8 9">
        <text>(R)-4'-phosphopantetheine + ATP + H(+) = 3'-dephospho-CoA + diphosphate</text>
        <dbReference type="Rhea" id="RHEA:19801"/>
        <dbReference type="ChEBI" id="CHEBI:15378"/>
        <dbReference type="ChEBI" id="CHEBI:30616"/>
        <dbReference type="ChEBI" id="CHEBI:33019"/>
        <dbReference type="ChEBI" id="CHEBI:57328"/>
        <dbReference type="ChEBI" id="CHEBI:61723"/>
        <dbReference type="EC" id="2.7.7.3"/>
    </reaction>
</comment>
<dbReference type="eggNOG" id="COG0669">
    <property type="taxonomic scope" value="Bacteria"/>
</dbReference>
<evidence type="ECO:0000313" key="11">
    <source>
        <dbReference type="EMBL" id="ACT56654.1"/>
    </source>
</evidence>
<keyword evidence="1 9" id="KW-0963">Cytoplasm</keyword>
<name>C6XHB1_LIBAP</name>
<feature type="binding site" evidence="9">
    <location>
        <position position="80"/>
    </location>
    <ligand>
        <name>substrate</name>
    </ligand>
</feature>
<evidence type="ECO:0000256" key="4">
    <source>
        <dbReference type="ARBA" id="ARBA00022741"/>
    </source>
</evidence>
<dbReference type="InterPro" id="IPR004821">
    <property type="entry name" value="Cyt_trans-like"/>
</dbReference>
<comment type="cofactor">
    <cofactor evidence="9">
        <name>Mg(2+)</name>
        <dbReference type="ChEBI" id="CHEBI:18420"/>
    </cofactor>
</comment>
<evidence type="ECO:0000256" key="2">
    <source>
        <dbReference type="ARBA" id="ARBA00022679"/>
    </source>
</evidence>
<evidence type="ECO:0000256" key="5">
    <source>
        <dbReference type="ARBA" id="ARBA00022840"/>
    </source>
</evidence>
<accession>C6XHB1</accession>
<dbReference type="HOGENOM" id="CLU_100149_0_1_5"/>
<comment type="subunit">
    <text evidence="9">Homohexamer.</text>
</comment>
<evidence type="ECO:0000256" key="8">
    <source>
        <dbReference type="ARBA" id="ARBA00029346"/>
    </source>
</evidence>
<dbReference type="AlphaFoldDB" id="C6XHB1"/>
<feature type="domain" description="Cytidyltransferase-like" evidence="10">
    <location>
        <begin position="6"/>
        <end position="140"/>
    </location>
</feature>
<dbReference type="GO" id="GO:0015937">
    <property type="term" value="P:coenzyme A biosynthetic process"/>
    <property type="evidence" value="ECO:0007669"/>
    <property type="project" value="UniProtKB-UniRule"/>
</dbReference>
<keyword evidence="2 9" id="KW-0808">Transferase</keyword>
<evidence type="ECO:0000256" key="9">
    <source>
        <dbReference type="HAMAP-Rule" id="MF_00151"/>
    </source>
</evidence>
<dbReference type="GO" id="GO:0005524">
    <property type="term" value="F:ATP binding"/>
    <property type="evidence" value="ECO:0007669"/>
    <property type="project" value="UniProtKB-KW"/>
</dbReference>
<evidence type="ECO:0000256" key="6">
    <source>
        <dbReference type="ARBA" id="ARBA00022842"/>
    </source>
</evidence>
<dbReference type="EC" id="2.7.7.3" evidence="9"/>
<dbReference type="UniPathway" id="UPA00241">
    <property type="reaction ID" value="UER00355"/>
</dbReference>
<dbReference type="PANTHER" id="PTHR21342">
    <property type="entry name" value="PHOSPHOPANTETHEINE ADENYLYLTRANSFERASE"/>
    <property type="match status" value="1"/>
</dbReference>
<feature type="binding site" evidence="9">
    <location>
        <position position="10"/>
    </location>
    <ligand>
        <name>substrate</name>
    </ligand>
</feature>
<keyword evidence="7 9" id="KW-0173">Coenzyme A biosynthesis</keyword>
<dbReference type="SMR" id="C6XHB1"/>
<evidence type="ECO:0000256" key="1">
    <source>
        <dbReference type="ARBA" id="ARBA00022490"/>
    </source>
</evidence>
<dbReference type="PANTHER" id="PTHR21342:SF1">
    <property type="entry name" value="PHOSPHOPANTETHEINE ADENYLYLTRANSFERASE"/>
    <property type="match status" value="1"/>
</dbReference>
<reference evidence="11 12" key="2">
    <citation type="journal article" date="2011" name="Appl. Environ. Microbiol.">
        <title>Diversity and plasticity of the intracellular plant pathogen and insect symbiont, 'Candidatus Liberibacter asiaticus', revealed by hyper variable prophage genes with intragenic tandem repeats.</title>
        <authorList>
            <person name="Zhou L."/>
            <person name="Powell C.A."/>
            <person name="Hoffman M.T."/>
            <person name="Li W."/>
            <person name="Fan G."/>
            <person name="Liu B."/>
            <person name="Lin H."/>
            <person name="Duan Y."/>
        </authorList>
    </citation>
    <scope>NUCLEOTIDE SEQUENCE [LARGE SCALE GENOMIC DNA]</scope>
    <source>
        <strain evidence="12">psy62</strain>
    </source>
</reference>
<gene>
    <name evidence="9 11" type="primary">coaD</name>
    <name evidence="11" type="ordered locus">CLIBASIA_00320</name>
</gene>
<keyword evidence="4 9" id="KW-0547">Nucleotide-binding</keyword>
<comment type="similarity">
    <text evidence="9">Belongs to the bacterial CoaD family.</text>
</comment>
<keyword evidence="3 9" id="KW-0548">Nucleotidyltransferase</keyword>
<comment type="pathway">
    <text evidence="9">Cofactor biosynthesis; coenzyme A biosynthesis; CoA from (R)-pantothenate: step 4/5.</text>
</comment>
<proteinExistence type="inferred from homology"/>
<dbReference type="NCBIfam" id="TIGR01510">
    <property type="entry name" value="coaD_prev_kdtB"/>
    <property type="match status" value="1"/>
</dbReference>
<feature type="binding site" evidence="9">
    <location>
        <position position="42"/>
    </location>
    <ligand>
        <name>substrate</name>
    </ligand>
</feature>
<dbReference type="GO" id="GO:0005737">
    <property type="term" value="C:cytoplasm"/>
    <property type="evidence" value="ECO:0007669"/>
    <property type="project" value="UniProtKB-SubCell"/>
</dbReference>
<dbReference type="STRING" id="537021.CLIBASIA_00320"/>
<evidence type="ECO:0000313" key="12">
    <source>
        <dbReference type="Proteomes" id="UP000002744"/>
    </source>
</evidence>
<sequence length="182" mass="20365">MMRKAVYTGSFDPITNGHMDIIIQALSFVEDLVIAIGCNSVKTKGFLSIQERSELIKQSIFHFIPDSSNRVSVISFEGLAVNLAKDISAQVIVRGLRDMTDFDYEMRMTSVNRCLCPEIATIALFAKESSRYVTSTLIRHLISIDADITSFVPDPVCVFLKNIVISLVKYDSIKLFPNTIFS</sequence>
<feature type="binding site" evidence="9">
    <location>
        <position position="18"/>
    </location>
    <ligand>
        <name>ATP</name>
        <dbReference type="ChEBI" id="CHEBI:30616"/>
    </ligand>
</feature>
<dbReference type="InterPro" id="IPR001980">
    <property type="entry name" value="PPAT"/>
</dbReference>
<protein>
    <recommendedName>
        <fullName evidence="9">Phosphopantetheine adenylyltransferase</fullName>
        <ecNumber evidence="9">2.7.7.3</ecNumber>
    </recommendedName>
    <alternativeName>
        <fullName evidence="9">Dephospho-CoA pyrophosphorylase</fullName>
    </alternativeName>
    <alternativeName>
        <fullName evidence="9">Pantetheine-phosphate adenylyltransferase</fullName>
        <shortName evidence="9">PPAT</shortName>
    </alternativeName>
</protein>